<evidence type="ECO:0000313" key="1">
    <source>
        <dbReference type="EMBL" id="OXL15699.1"/>
    </source>
</evidence>
<protein>
    <submittedName>
        <fullName evidence="1">Uncharacterized protein</fullName>
    </submittedName>
</protein>
<gene>
    <name evidence="1" type="ORF">AOC33_00950</name>
</gene>
<comment type="caution">
    <text evidence="1">The sequence shown here is derived from an EMBL/GenBank/DDBJ whole genome shotgun (WGS) entry which is preliminary data.</text>
</comment>
<dbReference type="OrthoDB" id="9788899at2"/>
<dbReference type="Proteomes" id="UP000215188">
    <property type="component" value="Unassembled WGS sequence"/>
</dbReference>
<keyword evidence="2" id="KW-1185">Reference proteome</keyword>
<proteinExistence type="predicted"/>
<name>A0A229FW75_9BURK</name>
<evidence type="ECO:0000313" key="2">
    <source>
        <dbReference type="Proteomes" id="UP000215188"/>
    </source>
</evidence>
<organism evidence="1 2">
    <name type="scientific">Polynucleobacter cosmopolitanus</name>
    <dbReference type="NCBI Taxonomy" id="351345"/>
    <lineage>
        <taxon>Bacteria</taxon>
        <taxon>Pseudomonadati</taxon>
        <taxon>Pseudomonadota</taxon>
        <taxon>Betaproteobacteria</taxon>
        <taxon>Burkholderiales</taxon>
        <taxon>Burkholderiaceae</taxon>
        <taxon>Polynucleobacter</taxon>
    </lineage>
</organism>
<sequence length="146" mass="16322">MKLIIRKVSIVFVVVSSVFVLSGCETMQARVLDSSTNKSAVQLRSMQSRAFETTDRQKTMRTVIATLQDLSFVVDKADTELGSISATKLDGYALRMTVSIRPHSDKRVIVRANAQFNITPVTDPKPYQDFFVALEKAMFLTAQQVE</sequence>
<accession>A0A229FW75</accession>
<dbReference type="RefSeq" id="WP_089514738.1">
    <property type="nucleotide sequence ID" value="NZ_NJGG01000001.1"/>
</dbReference>
<reference evidence="1 2" key="1">
    <citation type="submission" date="2017-06" db="EMBL/GenBank/DDBJ databases">
        <title>Reclassification of a Polynucleobacter cosmopolitanus strain isolated from tropical Lake Victoria as Polynucleobacter victoriensis comb. nov.</title>
        <authorList>
            <person name="Hahn M.W."/>
        </authorList>
    </citation>
    <scope>NUCLEOTIDE SEQUENCE [LARGE SCALE GENOMIC DNA]</scope>
    <source>
        <strain evidence="1 2">MWH-MoIso2</strain>
    </source>
</reference>
<dbReference type="EMBL" id="NJGG01000001">
    <property type="protein sequence ID" value="OXL15699.1"/>
    <property type="molecule type" value="Genomic_DNA"/>
</dbReference>
<dbReference type="PROSITE" id="PS51257">
    <property type="entry name" value="PROKAR_LIPOPROTEIN"/>
    <property type="match status" value="1"/>
</dbReference>
<dbReference type="AlphaFoldDB" id="A0A229FW75"/>